<proteinExistence type="predicted"/>
<dbReference type="AlphaFoldDB" id="A0A1V9E3P8"/>
<accession>A0A1V9E3P8</accession>
<keyword evidence="2" id="KW-1185">Reference proteome</keyword>
<gene>
    <name evidence="1" type="ORF">A4H97_14150</name>
</gene>
<evidence type="ECO:0000313" key="2">
    <source>
        <dbReference type="Proteomes" id="UP000192610"/>
    </source>
</evidence>
<protein>
    <submittedName>
        <fullName evidence="1">Uncharacterized protein</fullName>
    </submittedName>
</protein>
<organism evidence="1 2">
    <name type="scientific">Niastella yeongjuensis</name>
    <dbReference type="NCBI Taxonomy" id="354355"/>
    <lineage>
        <taxon>Bacteria</taxon>
        <taxon>Pseudomonadati</taxon>
        <taxon>Bacteroidota</taxon>
        <taxon>Chitinophagia</taxon>
        <taxon>Chitinophagales</taxon>
        <taxon>Chitinophagaceae</taxon>
        <taxon>Niastella</taxon>
    </lineage>
</organism>
<sequence>MIKRLSLSLVVFHLFLITSYSQNRLTPTATRIFDKLTNEFHHRDTLKQSSVWDPATRQFIPSNLGFSKAGLDSIYKPIFGRVMFGSGDLVNQGSAYALTVNQFETQFSMNYNWMANKKQFMGKYYNLGFAASSSSKTLPVFSKDEWQQGFTLSFGVTQPFRNTLSYDKKKDFPERRRRAMILSLKEVYQQLLVDSAILTNTIHQVDTANFDNAFIDSIAIMTLTGNKNLADEQAKVDQLRYLGSLDSDCNEVKHFVDSSIAVFEQKYFKDFDYGLWWFNILLRPEYKGINLYDTTAARIAGVEKKNFFRFGIEAYINHVHSGKNLFLFQGGVGVKNSNYLEGRKPEDVEFSLTPEADTAVVVNKKGLVVTDYDKYKKAMLLITPSAGFNWFWGEKRRFGWETFFSAKLAIKDKLIPFDNVFTVRTGLLISLNGKSDLAKSTFGLLTQWEDVKFKSASFKDGFTFSVRIGIPFNF</sequence>
<reference evidence="2" key="1">
    <citation type="submission" date="2016-04" db="EMBL/GenBank/DDBJ databases">
        <authorList>
            <person name="Chen L."/>
            <person name="Zhuang W."/>
            <person name="Wang G."/>
        </authorList>
    </citation>
    <scope>NUCLEOTIDE SEQUENCE [LARGE SCALE GENOMIC DNA]</scope>
    <source>
        <strain evidence="2">17621</strain>
    </source>
</reference>
<dbReference type="STRING" id="354355.SAMN05660816_04226"/>
<dbReference type="Proteomes" id="UP000192610">
    <property type="component" value="Unassembled WGS sequence"/>
</dbReference>
<evidence type="ECO:0000313" key="1">
    <source>
        <dbReference type="EMBL" id="OQP40757.1"/>
    </source>
</evidence>
<name>A0A1V9E3P8_9BACT</name>
<comment type="caution">
    <text evidence="1">The sequence shown here is derived from an EMBL/GenBank/DDBJ whole genome shotgun (WGS) entry which is preliminary data.</text>
</comment>
<dbReference type="EMBL" id="LVXG01000067">
    <property type="protein sequence ID" value="OQP40757.1"/>
    <property type="molecule type" value="Genomic_DNA"/>
</dbReference>
<dbReference type="RefSeq" id="WP_081203733.1">
    <property type="nucleotide sequence ID" value="NZ_FOCZ01000007.1"/>
</dbReference>